<dbReference type="RefSeq" id="WP_379949056.1">
    <property type="nucleotide sequence ID" value="NZ_JBHMAF010000039.1"/>
</dbReference>
<dbReference type="Gene3D" id="3.20.10.10">
    <property type="entry name" value="D-amino Acid Aminotransferase, subunit A, domain 2"/>
    <property type="match status" value="1"/>
</dbReference>
<comment type="similarity">
    <text evidence="2 4">Belongs to the class-IV pyridoxal-phosphate-dependent aminotransferase family.</text>
</comment>
<dbReference type="EC" id="4.1.3.38" evidence="6"/>
<comment type="caution">
    <text evidence="6">The sequence shown here is derived from an EMBL/GenBank/DDBJ whole genome shotgun (WGS) entry which is preliminary data.</text>
</comment>
<accession>A0ABV5WDU7</accession>
<evidence type="ECO:0000256" key="3">
    <source>
        <dbReference type="ARBA" id="ARBA00022898"/>
    </source>
</evidence>
<gene>
    <name evidence="6" type="primary">pabC</name>
    <name evidence="6" type="ORF">ACFFMS_09790</name>
</gene>
<evidence type="ECO:0000256" key="4">
    <source>
        <dbReference type="RuleBase" id="RU004106"/>
    </source>
</evidence>
<dbReference type="PANTHER" id="PTHR42743">
    <property type="entry name" value="AMINO-ACID AMINOTRANSFERASE"/>
    <property type="match status" value="1"/>
</dbReference>
<comment type="cofactor">
    <cofactor evidence="1 5">
        <name>pyridoxal 5'-phosphate</name>
        <dbReference type="ChEBI" id="CHEBI:597326"/>
    </cofactor>
</comment>
<evidence type="ECO:0000313" key="7">
    <source>
        <dbReference type="Proteomes" id="UP001589609"/>
    </source>
</evidence>
<sequence>MLIYVNGQFVESSEAVISPYDHGYLYGLGVFETFRIYEGHAFLFQDHYERLTTALSCLHVEWHMTMEAAWEIIKELLVRNDFRNAYIRFNVSAGAGEIGLQTEAYEQPSIIVFIKPLPPAGDAIEKEGVILEQRRNTPEGSFRLKSHHYLNNILGKREIGQDLGKEGIFLTESGYVAEGIVSNVFFVKNGILYTPSLETGILNGITRQFILALAKEQGISCKEGLFTEQELLTSDEIFVTNSIQEIVPIRSLRSHAFPGKNGELTRQLIAAYQQYRHKLWGKFELSERRG</sequence>
<evidence type="ECO:0000256" key="1">
    <source>
        <dbReference type="ARBA" id="ARBA00001933"/>
    </source>
</evidence>
<dbReference type="InterPro" id="IPR001544">
    <property type="entry name" value="Aminotrans_IV"/>
</dbReference>
<dbReference type="PANTHER" id="PTHR42743:SF11">
    <property type="entry name" value="AMINODEOXYCHORISMATE LYASE"/>
    <property type="match status" value="1"/>
</dbReference>
<dbReference type="InterPro" id="IPR043131">
    <property type="entry name" value="BCAT-like_N"/>
</dbReference>
<dbReference type="InterPro" id="IPR043132">
    <property type="entry name" value="BCAT-like_C"/>
</dbReference>
<dbReference type="Pfam" id="PF01063">
    <property type="entry name" value="Aminotran_4"/>
    <property type="match status" value="1"/>
</dbReference>
<proteinExistence type="inferred from homology"/>
<dbReference type="InterPro" id="IPR018300">
    <property type="entry name" value="Aminotrans_IV_CS"/>
</dbReference>
<dbReference type="GO" id="GO:0008696">
    <property type="term" value="F:4-amino-4-deoxychorismate lyase activity"/>
    <property type="evidence" value="ECO:0007669"/>
    <property type="project" value="UniProtKB-EC"/>
</dbReference>
<protein>
    <submittedName>
        <fullName evidence="6">Aminodeoxychorismate lyase</fullName>
        <ecNumber evidence="6">4.1.3.38</ecNumber>
    </submittedName>
</protein>
<keyword evidence="7" id="KW-1185">Reference proteome</keyword>
<evidence type="ECO:0000256" key="2">
    <source>
        <dbReference type="ARBA" id="ARBA00009320"/>
    </source>
</evidence>
<dbReference type="EMBL" id="JBHMAF010000039">
    <property type="protein sequence ID" value="MFB9758775.1"/>
    <property type="molecule type" value="Genomic_DNA"/>
</dbReference>
<evidence type="ECO:0000313" key="6">
    <source>
        <dbReference type="EMBL" id="MFB9758775.1"/>
    </source>
</evidence>
<dbReference type="Gene3D" id="3.30.470.10">
    <property type="match status" value="1"/>
</dbReference>
<dbReference type="InterPro" id="IPR036038">
    <property type="entry name" value="Aminotransferase-like"/>
</dbReference>
<organism evidence="6 7">
    <name type="scientific">Ectobacillus funiculus</name>
    <dbReference type="NCBI Taxonomy" id="137993"/>
    <lineage>
        <taxon>Bacteria</taxon>
        <taxon>Bacillati</taxon>
        <taxon>Bacillota</taxon>
        <taxon>Bacilli</taxon>
        <taxon>Bacillales</taxon>
        <taxon>Bacillaceae</taxon>
        <taxon>Ectobacillus</taxon>
    </lineage>
</organism>
<evidence type="ECO:0000256" key="5">
    <source>
        <dbReference type="RuleBase" id="RU004516"/>
    </source>
</evidence>
<dbReference type="NCBIfam" id="NF005800">
    <property type="entry name" value="PRK07650.1"/>
    <property type="match status" value="1"/>
</dbReference>
<dbReference type="Proteomes" id="UP001589609">
    <property type="component" value="Unassembled WGS sequence"/>
</dbReference>
<keyword evidence="3 5" id="KW-0663">Pyridoxal phosphate</keyword>
<reference evidence="6 7" key="1">
    <citation type="submission" date="2024-09" db="EMBL/GenBank/DDBJ databases">
        <authorList>
            <person name="Sun Q."/>
            <person name="Mori K."/>
        </authorList>
    </citation>
    <scope>NUCLEOTIDE SEQUENCE [LARGE SCALE GENOMIC DNA]</scope>
    <source>
        <strain evidence="6 7">JCM 11201</strain>
    </source>
</reference>
<dbReference type="PROSITE" id="PS00770">
    <property type="entry name" value="AA_TRANSFER_CLASS_4"/>
    <property type="match status" value="1"/>
</dbReference>
<keyword evidence="6" id="KW-0456">Lyase</keyword>
<name>A0ABV5WDU7_9BACI</name>
<dbReference type="SUPFAM" id="SSF56752">
    <property type="entry name" value="D-aminoacid aminotransferase-like PLP-dependent enzymes"/>
    <property type="match status" value="1"/>
</dbReference>
<dbReference type="InterPro" id="IPR050571">
    <property type="entry name" value="Class-IV_PLP-Dep_Aminotrnsfr"/>
</dbReference>